<dbReference type="Proteomes" id="UP000243459">
    <property type="component" value="Chromosome 2"/>
</dbReference>
<gene>
    <name evidence="1" type="ORF">A4U43_C02F4660</name>
</gene>
<accession>A0A5P1FGR1</accession>
<dbReference type="Gramene" id="ONK77254">
    <property type="protein sequence ID" value="ONK77254"/>
    <property type="gene ID" value="A4U43_C02F4660"/>
</dbReference>
<protein>
    <submittedName>
        <fullName evidence="1">Uncharacterized protein</fullName>
    </submittedName>
</protein>
<organism evidence="1 2">
    <name type="scientific">Asparagus officinalis</name>
    <name type="common">Garden asparagus</name>
    <dbReference type="NCBI Taxonomy" id="4686"/>
    <lineage>
        <taxon>Eukaryota</taxon>
        <taxon>Viridiplantae</taxon>
        <taxon>Streptophyta</taxon>
        <taxon>Embryophyta</taxon>
        <taxon>Tracheophyta</taxon>
        <taxon>Spermatophyta</taxon>
        <taxon>Magnoliopsida</taxon>
        <taxon>Liliopsida</taxon>
        <taxon>Asparagales</taxon>
        <taxon>Asparagaceae</taxon>
        <taxon>Asparagoideae</taxon>
        <taxon>Asparagus</taxon>
    </lineage>
</organism>
<keyword evidence="2" id="KW-1185">Reference proteome</keyword>
<proteinExistence type="predicted"/>
<dbReference type="EMBL" id="CM007382">
    <property type="protein sequence ID" value="ONK77254.1"/>
    <property type="molecule type" value="Genomic_DNA"/>
</dbReference>
<reference evidence="2" key="1">
    <citation type="journal article" date="2017" name="Nat. Commun.">
        <title>The asparagus genome sheds light on the origin and evolution of a young Y chromosome.</title>
        <authorList>
            <person name="Harkess A."/>
            <person name="Zhou J."/>
            <person name="Xu C."/>
            <person name="Bowers J.E."/>
            <person name="Van der Hulst R."/>
            <person name="Ayyampalayam S."/>
            <person name="Mercati F."/>
            <person name="Riccardi P."/>
            <person name="McKain M.R."/>
            <person name="Kakrana A."/>
            <person name="Tang H."/>
            <person name="Ray J."/>
            <person name="Groenendijk J."/>
            <person name="Arikit S."/>
            <person name="Mathioni S.M."/>
            <person name="Nakano M."/>
            <person name="Shan H."/>
            <person name="Telgmann-Rauber A."/>
            <person name="Kanno A."/>
            <person name="Yue Z."/>
            <person name="Chen H."/>
            <person name="Li W."/>
            <person name="Chen Y."/>
            <person name="Xu X."/>
            <person name="Zhang Y."/>
            <person name="Luo S."/>
            <person name="Chen H."/>
            <person name="Gao J."/>
            <person name="Mao Z."/>
            <person name="Pires J.C."/>
            <person name="Luo M."/>
            <person name="Kudrna D."/>
            <person name="Wing R.A."/>
            <person name="Meyers B.C."/>
            <person name="Yi K."/>
            <person name="Kong H."/>
            <person name="Lavrijsen P."/>
            <person name="Sunseri F."/>
            <person name="Falavigna A."/>
            <person name="Ye Y."/>
            <person name="Leebens-Mack J.H."/>
            <person name="Chen G."/>
        </authorList>
    </citation>
    <scope>NUCLEOTIDE SEQUENCE [LARGE SCALE GENOMIC DNA]</scope>
    <source>
        <strain evidence="2">cv. DH0086</strain>
    </source>
</reference>
<evidence type="ECO:0000313" key="2">
    <source>
        <dbReference type="Proteomes" id="UP000243459"/>
    </source>
</evidence>
<name>A0A5P1FGR1_ASPOF</name>
<sequence>MSPEQEQARGSMTYAAWVMTRETCGTAYDDVYAHVLGRLVRDDDDGSRGVQWFWGLGVPGVKTGGAVGGRRWEGGGVRAERRGTLDRRGGDAVTGAGSGGGCVGRGDPLSAWRGWRTRSTALSQGTLCQVGGDGTIVLELGFGLDVSRCELGRLGRLILLR</sequence>
<dbReference type="AlphaFoldDB" id="A0A5P1FGR1"/>
<evidence type="ECO:0000313" key="1">
    <source>
        <dbReference type="EMBL" id="ONK77254.1"/>
    </source>
</evidence>